<comment type="caution">
    <text evidence="9">The sequence shown here is derived from an EMBL/GenBank/DDBJ whole genome shotgun (WGS) entry which is preliminary data.</text>
</comment>
<dbReference type="Proteomes" id="UP000625711">
    <property type="component" value="Unassembled WGS sequence"/>
</dbReference>
<dbReference type="PANTHER" id="PTHR45664:SF12">
    <property type="entry name" value="PANCREAS_DUODENUM HOMEOBOX PROTEIN 1"/>
    <property type="match status" value="1"/>
</dbReference>
<evidence type="ECO:0000313" key="10">
    <source>
        <dbReference type="Proteomes" id="UP000625711"/>
    </source>
</evidence>
<evidence type="ECO:0000256" key="5">
    <source>
        <dbReference type="PROSITE-ProRule" id="PRU00108"/>
    </source>
</evidence>
<evidence type="ECO:0000259" key="8">
    <source>
        <dbReference type="PROSITE" id="PS50071"/>
    </source>
</evidence>
<feature type="DNA-binding region" description="Homeobox" evidence="5">
    <location>
        <begin position="95"/>
        <end position="154"/>
    </location>
</feature>
<comment type="subcellular location">
    <subcellularLocation>
        <location evidence="1 5 6">Nucleus</location>
    </subcellularLocation>
</comment>
<dbReference type="GO" id="GO:0045944">
    <property type="term" value="P:positive regulation of transcription by RNA polymerase II"/>
    <property type="evidence" value="ECO:0007669"/>
    <property type="project" value="UniProtKB-ARBA"/>
</dbReference>
<evidence type="ECO:0000256" key="2">
    <source>
        <dbReference type="ARBA" id="ARBA00023125"/>
    </source>
</evidence>
<sequence length="309" mass="35451">MNSENAPLPEDYKLEMCVESNCEKQSPPYNQYNVDNMPQVYNPFLPAYVFDASQQQIVDQQHDQAPLAKYSTWNSDYDSPTNSKPNGAKAKVLPSKRIRTQYTSIQLVELEKEFQQNRYLCRPRRISLAQALNLTEKQIKVWFQNRRMKYKKEMKSKSGNHNNQRPSSSESSESGNVGGGSAPWQHDSTPANGLVNRPMMPDQQFNAAPLIYGNHDASQWNSYRVDPYQPQLYQPIDHGFPNTLSPTLIHHTTPYHVENQARFVPTTGTEMYYGSDIRHQPPQYPVPSAENSFSDDMYQTEITAGYTEL</sequence>
<feature type="domain" description="Homeobox" evidence="8">
    <location>
        <begin position="93"/>
        <end position="153"/>
    </location>
</feature>
<proteinExistence type="predicted"/>
<dbReference type="SUPFAM" id="SSF46689">
    <property type="entry name" value="Homeodomain-like"/>
    <property type="match status" value="1"/>
</dbReference>
<dbReference type="InterPro" id="IPR009057">
    <property type="entry name" value="Homeodomain-like_sf"/>
</dbReference>
<keyword evidence="10" id="KW-1185">Reference proteome</keyword>
<reference evidence="9" key="1">
    <citation type="submission" date="2020-08" db="EMBL/GenBank/DDBJ databases">
        <title>Genome sequencing and assembly of the red palm weevil Rhynchophorus ferrugineus.</title>
        <authorList>
            <person name="Dias G.B."/>
            <person name="Bergman C.M."/>
            <person name="Manee M."/>
        </authorList>
    </citation>
    <scope>NUCLEOTIDE SEQUENCE</scope>
    <source>
        <strain evidence="9">AA-2017</strain>
        <tissue evidence="9">Whole larva</tissue>
    </source>
</reference>
<evidence type="ECO:0000256" key="1">
    <source>
        <dbReference type="ARBA" id="ARBA00004123"/>
    </source>
</evidence>
<dbReference type="GO" id="GO:0000981">
    <property type="term" value="F:DNA-binding transcription factor activity, RNA polymerase II-specific"/>
    <property type="evidence" value="ECO:0007669"/>
    <property type="project" value="InterPro"/>
</dbReference>
<protein>
    <recommendedName>
        <fullName evidence="8">Homeobox domain-containing protein</fullName>
    </recommendedName>
</protein>
<dbReference type="PROSITE" id="PS50071">
    <property type="entry name" value="HOMEOBOX_2"/>
    <property type="match status" value="1"/>
</dbReference>
<dbReference type="InterPro" id="IPR020479">
    <property type="entry name" value="HD_metazoa"/>
</dbReference>
<keyword evidence="3 5" id="KW-0371">Homeobox</keyword>
<dbReference type="PRINTS" id="PR00024">
    <property type="entry name" value="HOMEOBOX"/>
</dbReference>
<keyword evidence="2 5" id="KW-0238">DNA-binding</keyword>
<organism evidence="9 10">
    <name type="scientific">Rhynchophorus ferrugineus</name>
    <name type="common">Red palm weevil</name>
    <name type="synonym">Curculio ferrugineus</name>
    <dbReference type="NCBI Taxonomy" id="354439"/>
    <lineage>
        <taxon>Eukaryota</taxon>
        <taxon>Metazoa</taxon>
        <taxon>Ecdysozoa</taxon>
        <taxon>Arthropoda</taxon>
        <taxon>Hexapoda</taxon>
        <taxon>Insecta</taxon>
        <taxon>Pterygota</taxon>
        <taxon>Neoptera</taxon>
        <taxon>Endopterygota</taxon>
        <taxon>Coleoptera</taxon>
        <taxon>Polyphaga</taxon>
        <taxon>Cucujiformia</taxon>
        <taxon>Curculionidae</taxon>
        <taxon>Dryophthorinae</taxon>
        <taxon>Rhynchophorus</taxon>
    </lineage>
</organism>
<evidence type="ECO:0000256" key="7">
    <source>
        <dbReference type="SAM" id="MobiDB-lite"/>
    </source>
</evidence>
<name>A0A834IRI7_RHYFE</name>
<feature type="compositionally biased region" description="Polar residues" evidence="7">
    <location>
        <begin position="157"/>
        <end position="166"/>
    </location>
</feature>
<evidence type="ECO:0000256" key="4">
    <source>
        <dbReference type="ARBA" id="ARBA00023242"/>
    </source>
</evidence>
<dbReference type="InterPro" id="IPR017970">
    <property type="entry name" value="Homeobox_CS"/>
</dbReference>
<dbReference type="GO" id="GO:0005634">
    <property type="term" value="C:nucleus"/>
    <property type="evidence" value="ECO:0007669"/>
    <property type="project" value="UniProtKB-SubCell"/>
</dbReference>
<gene>
    <name evidence="9" type="ORF">GWI33_011915</name>
</gene>
<dbReference type="Gene3D" id="1.10.10.60">
    <property type="entry name" value="Homeodomain-like"/>
    <property type="match status" value="1"/>
</dbReference>
<dbReference type="AlphaFoldDB" id="A0A834IRI7"/>
<dbReference type="CDD" id="cd00086">
    <property type="entry name" value="homeodomain"/>
    <property type="match status" value="1"/>
</dbReference>
<evidence type="ECO:0000256" key="3">
    <source>
        <dbReference type="ARBA" id="ARBA00023155"/>
    </source>
</evidence>
<dbReference type="OrthoDB" id="6159439at2759"/>
<dbReference type="PANTHER" id="PTHR45664">
    <property type="entry name" value="PROTEIN ZERKNUELLT 1-RELATED"/>
    <property type="match status" value="1"/>
</dbReference>
<accession>A0A834IRI7</accession>
<dbReference type="InterPro" id="IPR001356">
    <property type="entry name" value="HD"/>
</dbReference>
<dbReference type="EMBL" id="JAACXV010000061">
    <property type="protein sequence ID" value="KAF7285064.1"/>
    <property type="molecule type" value="Genomic_DNA"/>
</dbReference>
<dbReference type="SMART" id="SM00389">
    <property type="entry name" value="HOX"/>
    <property type="match status" value="1"/>
</dbReference>
<evidence type="ECO:0000313" key="9">
    <source>
        <dbReference type="EMBL" id="KAF7285064.1"/>
    </source>
</evidence>
<dbReference type="GO" id="GO:0000978">
    <property type="term" value="F:RNA polymerase II cis-regulatory region sequence-specific DNA binding"/>
    <property type="evidence" value="ECO:0007669"/>
    <property type="project" value="TreeGrafter"/>
</dbReference>
<dbReference type="Pfam" id="PF00046">
    <property type="entry name" value="Homeodomain"/>
    <property type="match status" value="1"/>
</dbReference>
<keyword evidence="4 5" id="KW-0539">Nucleus</keyword>
<feature type="region of interest" description="Disordered" evidence="7">
    <location>
        <begin position="152"/>
        <end position="197"/>
    </location>
</feature>
<dbReference type="PROSITE" id="PS00027">
    <property type="entry name" value="HOMEOBOX_1"/>
    <property type="match status" value="1"/>
</dbReference>
<evidence type="ECO:0000256" key="6">
    <source>
        <dbReference type="RuleBase" id="RU000682"/>
    </source>
</evidence>